<protein>
    <recommendedName>
        <fullName evidence="9">Lipoprotein signal peptidase</fullName>
        <ecNumber evidence="9">3.4.23.36</ecNumber>
    </recommendedName>
    <alternativeName>
        <fullName evidence="9">Prolipoprotein signal peptidase</fullName>
    </alternativeName>
    <alternativeName>
        <fullName evidence="9">Signal peptidase II</fullName>
        <shortName evidence="9">SPase II</shortName>
    </alternativeName>
</protein>
<evidence type="ECO:0000256" key="7">
    <source>
        <dbReference type="ARBA" id="ARBA00022989"/>
    </source>
</evidence>
<comment type="similarity">
    <text evidence="1 9 11">Belongs to the peptidase A8 family.</text>
</comment>
<feature type="active site" evidence="9">
    <location>
        <position position="114"/>
    </location>
</feature>
<dbReference type="GO" id="GO:0006508">
    <property type="term" value="P:proteolysis"/>
    <property type="evidence" value="ECO:0007669"/>
    <property type="project" value="UniProtKB-KW"/>
</dbReference>
<evidence type="ECO:0000256" key="5">
    <source>
        <dbReference type="ARBA" id="ARBA00022750"/>
    </source>
</evidence>
<dbReference type="EC" id="3.4.23.36" evidence="9"/>
<proteinExistence type="inferred from homology"/>
<comment type="caution">
    <text evidence="12">The sequence shown here is derived from an EMBL/GenBank/DDBJ whole genome shotgun (WGS) entry which is preliminary data.</text>
</comment>
<keyword evidence="8 9" id="KW-0472">Membrane</keyword>
<dbReference type="InterPro" id="IPR001872">
    <property type="entry name" value="Peptidase_A8"/>
</dbReference>
<keyword evidence="2 9" id="KW-1003">Cell membrane</keyword>
<evidence type="ECO:0000256" key="2">
    <source>
        <dbReference type="ARBA" id="ARBA00022475"/>
    </source>
</evidence>
<dbReference type="EMBL" id="SMAL01000004">
    <property type="protein sequence ID" value="TCT14949.1"/>
    <property type="molecule type" value="Genomic_DNA"/>
</dbReference>
<evidence type="ECO:0000256" key="6">
    <source>
        <dbReference type="ARBA" id="ARBA00022801"/>
    </source>
</evidence>
<dbReference type="Proteomes" id="UP000294902">
    <property type="component" value="Unassembled WGS sequence"/>
</dbReference>
<feature type="transmembrane region" description="Helical" evidence="9">
    <location>
        <begin position="58"/>
        <end position="76"/>
    </location>
</feature>
<keyword evidence="5 9" id="KW-0064">Aspartyl protease</keyword>
<dbReference type="PROSITE" id="PS00855">
    <property type="entry name" value="SPASE_II"/>
    <property type="match status" value="1"/>
</dbReference>
<dbReference type="Pfam" id="PF01252">
    <property type="entry name" value="Peptidase_A8"/>
    <property type="match status" value="1"/>
</dbReference>
<evidence type="ECO:0000256" key="11">
    <source>
        <dbReference type="RuleBase" id="RU004181"/>
    </source>
</evidence>
<comment type="function">
    <text evidence="9 10">This protein specifically catalyzes the removal of signal peptides from prolipoproteins.</text>
</comment>
<comment type="subcellular location">
    <subcellularLocation>
        <location evidence="9">Cell membrane</location>
        <topology evidence="9">Multi-pass membrane protein</topology>
    </subcellularLocation>
</comment>
<feature type="active site" evidence="9">
    <location>
        <position position="130"/>
    </location>
</feature>
<keyword evidence="6 9" id="KW-0378">Hydrolase</keyword>
<dbReference type="PRINTS" id="PR00781">
    <property type="entry name" value="LIPOSIGPTASE"/>
</dbReference>
<gene>
    <name evidence="9" type="primary">lspA</name>
    <name evidence="12" type="ORF">EDC18_10499</name>
</gene>
<keyword evidence="4 9" id="KW-0812">Transmembrane</keyword>
<evidence type="ECO:0000256" key="1">
    <source>
        <dbReference type="ARBA" id="ARBA00006139"/>
    </source>
</evidence>
<dbReference type="PANTHER" id="PTHR33695:SF1">
    <property type="entry name" value="LIPOPROTEIN SIGNAL PEPTIDASE"/>
    <property type="match status" value="1"/>
</dbReference>
<reference evidence="12 13" key="1">
    <citation type="submission" date="2019-03" db="EMBL/GenBank/DDBJ databases">
        <title>Genomic Encyclopedia of Type Strains, Phase IV (KMG-IV): sequencing the most valuable type-strain genomes for metagenomic binning, comparative biology and taxonomic classification.</title>
        <authorList>
            <person name="Goeker M."/>
        </authorList>
    </citation>
    <scope>NUCLEOTIDE SEQUENCE [LARGE SCALE GENOMIC DNA]</scope>
    <source>
        <strain evidence="12 13">DSM 24629</strain>
    </source>
</reference>
<evidence type="ECO:0000256" key="4">
    <source>
        <dbReference type="ARBA" id="ARBA00022692"/>
    </source>
</evidence>
<dbReference type="PANTHER" id="PTHR33695">
    <property type="entry name" value="LIPOPROTEIN SIGNAL PEPTIDASE"/>
    <property type="match status" value="1"/>
</dbReference>
<keyword evidence="3 9" id="KW-0645">Protease</keyword>
<dbReference type="UniPathway" id="UPA00665"/>
<dbReference type="RefSeq" id="WP_132251812.1">
    <property type="nucleotide sequence ID" value="NZ_SMAL01000004.1"/>
</dbReference>
<dbReference type="NCBIfam" id="TIGR00077">
    <property type="entry name" value="lspA"/>
    <property type="match status" value="1"/>
</dbReference>
<evidence type="ECO:0000313" key="13">
    <source>
        <dbReference type="Proteomes" id="UP000294902"/>
    </source>
</evidence>
<dbReference type="GO" id="GO:0004190">
    <property type="term" value="F:aspartic-type endopeptidase activity"/>
    <property type="evidence" value="ECO:0007669"/>
    <property type="project" value="UniProtKB-UniRule"/>
</dbReference>
<dbReference type="GO" id="GO:0005886">
    <property type="term" value="C:plasma membrane"/>
    <property type="evidence" value="ECO:0007669"/>
    <property type="project" value="UniProtKB-SubCell"/>
</dbReference>
<feature type="transmembrane region" description="Helical" evidence="9">
    <location>
        <begin position="125"/>
        <end position="148"/>
    </location>
</feature>
<sequence length="158" mass="18465">MLSFIIAVFVLVGIDQITKYLAIEHLMNTRGIPIIKDVFELVYVENRGAAFGIMQNRVMFFVIITFAILGFIIYYYNKIPKEKKYNYIRFCLILIVSGAIGNLIDRIFLGYVVDFIYFKLIDFPVFNIADIYVTVGAILTFILIIFVYKNDEFFNKYL</sequence>
<dbReference type="OrthoDB" id="9810259at2"/>
<accession>A0A4R3MKN1</accession>
<evidence type="ECO:0000256" key="10">
    <source>
        <dbReference type="RuleBase" id="RU000594"/>
    </source>
</evidence>
<feature type="transmembrane region" description="Helical" evidence="9">
    <location>
        <begin position="88"/>
        <end position="113"/>
    </location>
</feature>
<evidence type="ECO:0000256" key="8">
    <source>
        <dbReference type="ARBA" id="ARBA00023136"/>
    </source>
</evidence>
<evidence type="ECO:0000256" key="3">
    <source>
        <dbReference type="ARBA" id="ARBA00022670"/>
    </source>
</evidence>
<comment type="catalytic activity">
    <reaction evidence="9 10">
        <text>Release of signal peptides from bacterial membrane prolipoproteins. Hydrolyzes -Xaa-Yaa-Zaa-|-(S,diacylglyceryl)Cys-, in which Xaa is hydrophobic (preferably Leu), and Yaa (Ala or Ser) and Zaa (Gly or Ala) have small, neutral side chains.</text>
        <dbReference type="EC" id="3.4.23.36"/>
    </reaction>
</comment>
<organism evidence="12 13">
    <name type="scientific">Natranaerovirga pectinivora</name>
    <dbReference type="NCBI Taxonomy" id="682400"/>
    <lineage>
        <taxon>Bacteria</taxon>
        <taxon>Bacillati</taxon>
        <taxon>Bacillota</taxon>
        <taxon>Clostridia</taxon>
        <taxon>Lachnospirales</taxon>
        <taxon>Natranaerovirgaceae</taxon>
        <taxon>Natranaerovirga</taxon>
    </lineage>
</organism>
<comment type="caution">
    <text evidence="9">Lacks conserved residue(s) required for the propagation of feature annotation.</text>
</comment>
<dbReference type="HAMAP" id="MF_00161">
    <property type="entry name" value="LspA"/>
    <property type="match status" value="1"/>
</dbReference>
<evidence type="ECO:0000256" key="9">
    <source>
        <dbReference type="HAMAP-Rule" id="MF_00161"/>
    </source>
</evidence>
<name>A0A4R3MKN1_9FIRM</name>
<keyword evidence="7 9" id="KW-1133">Transmembrane helix</keyword>
<dbReference type="AlphaFoldDB" id="A0A4R3MKN1"/>
<evidence type="ECO:0000313" key="12">
    <source>
        <dbReference type="EMBL" id="TCT14949.1"/>
    </source>
</evidence>
<keyword evidence="13" id="KW-1185">Reference proteome</keyword>
<comment type="pathway">
    <text evidence="9">Protein modification; lipoprotein biosynthesis (signal peptide cleavage).</text>
</comment>